<dbReference type="Proteomes" id="UP000683925">
    <property type="component" value="Unassembled WGS sequence"/>
</dbReference>
<dbReference type="PROSITE" id="PS50919">
    <property type="entry name" value="MIR"/>
    <property type="match status" value="1"/>
</dbReference>
<proteinExistence type="predicted"/>
<name>A0A8S1TY50_PAROT</name>
<protein>
    <recommendedName>
        <fullName evidence="1">MIR domain-containing protein</fullName>
    </recommendedName>
</protein>
<dbReference type="PANTHER" id="PTHR46809:SF2">
    <property type="entry name" value="GH21273P"/>
    <property type="match status" value="1"/>
</dbReference>
<evidence type="ECO:0000313" key="2">
    <source>
        <dbReference type="EMBL" id="CAD8157228.1"/>
    </source>
</evidence>
<dbReference type="AlphaFoldDB" id="A0A8S1TY50"/>
<sequence>MIQIQQKEQTPFKTFQLLQIQCQVTMKFLAGKLQTKQQFLGRLIETFQLRYQSDANDPDTHFIIELQDDTQNQFLFYGDLIAIKHFKSQLYINVNHDQRRDQLDQFDVSLMEKPEYFVIQPPDEDQNLQLKYLNKKIVDPFRLLSCDNRKYLISHSLKNESNTLVKGKQNLDVKITNEGVWNFVYFESDNHILKMFNRVQSQPVYVESGSKIIIRNWWTGFTLHSHTIMVSQGTKQEVTCFSHPRDKNDYWSIVKQQSRNTSKYINREDQILLQHLQTALYLNVSDEESFSELGHLVFCSLKAQFFSLQTFEEFILEMNKPFVIKFNNYFLAQSPSAAECNIGNQQECIFVEEQTQACLWIIEKII</sequence>
<keyword evidence="3" id="KW-1185">Reference proteome</keyword>
<organism evidence="2 3">
    <name type="scientific">Paramecium octaurelia</name>
    <dbReference type="NCBI Taxonomy" id="43137"/>
    <lineage>
        <taxon>Eukaryota</taxon>
        <taxon>Sar</taxon>
        <taxon>Alveolata</taxon>
        <taxon>Ciliophora</taxon>
        <taxon>Intramacronucleata</taxon>
        <taxon>Oligohymenophorea</taxon>
        <taxon>Peniculida</taxon>
        <taxon>Parameciidae</taxon>
        <taxon>Paramecium</taxon>
    </lineage>
</organism>
<gene>
    <name evidence="2" type="ORF">POCTA_138.1.T0330209</name>
</gene>
<dbReference type="EMBL" id="CAJJDP010000033">
    <property type="protein sequence ID" value="CAD8157228.1"/>
    <property type="molecule type" value="Genomic_DNA"/>
</dbReference>
<accession>A0A8S1TY50</accession>
<reference evidence="2" key="1">
    <citation type="submission" date="2021-01" db="EMBL/GenBank/DDBJ databases">
        <authorList>
            <consortium name="Genoscope - CEA"/>
            <person name="William W."/>
        </authorList>
    </citation>
    <scope>NUCLEOTIDE SEQUENCE</scope>
</reference>
<evidence type="ECO:0000313" key="3">
    <source>
        <dbReference type="Proteomes" id="UP000683925"/>
    </source>
</evidence>
<dbReference type="InterPro" id="IPR016093">
    <property type="entry name" value="MIR_motif"/>
</dbReference>
<dbReference type="OrthoDB" id="5588846at2759"/>
<comment type="caution">
    <text evidence="2">The sequence shown here is derived from an EMBL/GenBank/DDBJ whole genome shotgun (WGS) entry which is preliminary data.</text>
</comment>
<dbReference type="OMA" id="CFSHPRD"/>
<evidence type="ECO:0000259" key="1">
    <source>
        <dbReference type="PROSITE" id="PS50919"/>
    </source>
</evidence>
<dbReference type="PANTHER" id="PTHR46809">
    <property type="entry name" value="STROMAL CELL-DERIVED FACTOR 2-LIKE PROTEIN"/>
    <property type="match status" value="1"/>
</dbReference>
<feature type="domain" description="MIR" evidence="1">
    <location>
        <begin position="203"/>
        <end position="256"/>
    </location>
</feature>